<protein>
    <recommendedName>
        <fullName evidence="2">F-box domain-containing protein</fullName>
    </recommendedName>
</protein>
<accession>A0AAV9JCV3</accession>
<dbReference type="Proteomes" id="UP001324427">
    <property type="component" value="Unassembled WGS sequence"/>
</dbReference>
<evidence type="ECO:0000256" key="1">
    <source>
        <dbReference type="SAM" id="MobiDB-lite"/>
    </source>
</evidence>
<reference evidence="3 4" key="1">
    <citation type="submission" date="2021-11" db="EMBL/GenBank/DDBJ databases">
        <title>Black yeast isolated from Biological Soil Crust.</title>
        <authorList>
            <person name="Kurbessoian T."/>
        </authorList>
    </citation>
    <scope>NUCLEOTIDE SEQUENCE [LARGE SCALE GENOMIC DNA]</scope>
    <source>
        <strain evidence="3 4">CCFEE 5522</strain>
    </source>
</reference>
<feature type="domain" description="F-box" evidence="2">
    <location>
        <begin position="46"/>
        <end position="86"/>
    </location>
</feature>
<evidence type="ECO:0000313" key="4">
    <source>
        <dbReference type="Proteomes" id="UP001324427"/>
    </source>
</evidence>
<dbReference type="Gene3D" id="1.20.1280.50">
    <property type="match status" value="1"/>
</dbReference>
<dbReference type="Pfam" id="PF00646">
    <property type="entry name" value="F-box"/>
    <property type="match status" value="1"/>
</dbReference>
<dbReference type="EMBL" id="JAVFHQ010000040">
    <property type="protein sequence ID" value="KAK4542618.1"/>
    <property type="molecule type" value="Genomic_DNA"/>
</dbReference>
<name>A0AAV9JCV3_9PEZI</name>
<dbReference type="InterPro" id="IPR001810">
    <property type="entry name" value="F-box_dom"/>
</dbReference>
<dbReference type="InterPro" id="IPR036047">
    <property type="entry name" value="F-box-like_dom_sf"/>
</dbReference>
<dbReference type="CDD" id="cd09917">
    <property type="entry name" value="F-box_SF"/>
    <property type="match status" value="1"/>
</dbReference>
<comment type="caution">
    <text evidence="3">The sequence shown here is derived from an EMBL/GenBank/DDBJ whole genome shotgun (WGS) entry which is preliminary data.</text>
</comment>
<dbReference type="AlphaFoldDB" id="A0AAV9JCV3"/>
<gene>
    <name evidence="3" type="ORF">LTR36_006666</name>
</gene>
<proteinExistence type="predicted"/>
<evidence type="ECO:0000313" key="3">
    <source>
        <dbReference type="EMBL" id="KAK4542618.1"/>
    </source>
</evidence>
<dbReference type="SMART" id="SM00256">
    <property type="entry name" value="FBOX"/>
    <property type="match status" value="1"/>
</dbReference>
<feature type="region of interest" description="Disordered" evidence="1">
    <location>
        <begin position="1"/>
        <end position="26"/>
    </location>
</feature>
<organism evidence="3 4">
    <name type="scientific">Oleoguttula mirabilis</name>
    <dbReference type="NCBI Taxonomy" id="1507867"/>
    <lineage>
        <taxon>Eukaryota</taxon>
        <taxon>Fungi</taxon>
        <taxon>Dikarya</taxon>
        <taxon>Ascomycota</taxon>
        <taxon>Pezizomycotina</taxon>
        <taxon>Dothideomycetes</taxon>
        <taxon>Dothideomycetidae</taxon>
        <taxon>Mycosphaerellales</taxon>
        <taxon>Teratosphaeriaceae</taxon>
        <taxon>Oleoguttula</taxon>
    </lineage>
</organism>
<sequence>MAPKRRTGEASGETSCKKPRGKEPSAQNMRITRQMTLDASRKAVLNTTELLEHILNFLPPKSLFVCQRISRRFKELISTSLRLQRRLGISIYPNTDAAEGWKIMAHQESSIGRTFSATFTRRDQVVAPYNRIQSVDPVELNFPLKPTRGWQAVTNTAIRCCMDRGGNRAEFDTPPLRLTGVHSWHDVSMTKRPIPSRVHLHCILWWWIRKDVYGWVQRDLQPDADGKLTLGALMTEALDTLEGPRFGSKDRWTDKHDTGSHAKLTLREVLGDLEKKYGCQAVIRGSTTISLLNAVVPSEAEWQQMGAADKT</sequence>
<evidence type="ECO:0000259" key="2">
    <source>
        <dbReference type="SMART" id="SM00256"/>
    </source>
</evidence>
<keyword evidence="4" id="KW-1185">Reference proteome</keyword>
<dbReference type="SUPFAM" id="SSF81383">
    <property type="entry name" value="F-box domain"/>
    <property type="match status" value="1"/>
</dbReference>